<gene>
    <name evidence="1" type="ORF">CTI12_AA427200</name>
</gene>
<dbReference type="AlphaFoldDB" id="A0A2U1M2J1"/>
<name>A0A2U1M2J1_ARTAN</name>
<dbReference type="EMBL" id="PKPP01006748">
    <property type="protein sequence ID" value="PWA55457.1"/>
    <property type="molecule type" value="Genomic_DNA"/>
</dbReference>
<keyword evidence="2" id="KW-1185">Reference proteome</keyword>
<dbReference type="OrthoDB" id="1750563at2759"/>
<evidence type="ECO:0000313" key="1">
    <source>
        <dbReference type="EMBL" id="PWA55457.1"/>
    </source>
</evidence>
<accession>A0A2U1M2J1</accession>
<proteinExistence type="predicted"/>
<sequence>MECKSSKRITGPQYFNLICWLTCIVVKFVCPLSLQDNHVAKNEYIRFPSRYPFDSCYLTSGSLQELHNRIANNKTVFGVKFLDAYANGNSEEHVIFGFYLNDMRIVIKILLLLIVKANELKSTIEKGTQEIDTMKEEVQAPGPVYNFSELSRSLRNNIRPAEREKVEADFKQEIGNLISEIDRFIPNLKALDYYDAL</sequence>
<dbReference type="Proteomes" id="UP000245207">
    <property type="component" value="Unassembled WGS sequence"/>
</dbReference>
<organism evidence="1 2">
    <name type="scientific">Artemisia annua</name>
    <name type="common">Sweet wormwood</name>
    <dbReference type="NCBI Taxonomy" id="35608"/>
    <lineage>
        <taxon>Eukaryota</taxon>
        <taxon>Viridiplantae</taxon>
        <taxon>Streptophyta</taxon>
        <taxon>Embryophyta</taxon>
        <taxon>Tracheophyta</taxon>
        <taxon>Spermatophyta</taxon>
        <taxon>Magnoliopsida</taxon>
        <taxon>eudicotyledons</taxon>
        <taxon>Gunneridae</taxon>
        <taxon>Pentapetalae</taxon>
        <taxon>asterids</taxon>
        <taxon>campanulids</taxon>
        <taxon>Asterales</taxon>
        <taxon>Asteraceae</taxon>
        <taxon>Asteroideae</taxon>
        <taxon>Anthemideae</taxon>
        <taxon>Artemisiinae</taxon>
        <taxon>Artemisia</taxon>
    </lineage>
</organism>
<reference evidence="1 2" key="1">
    <citation type="journal article" date="2018" name="Mol. Plant">
        <title>The genome of Artemisia annua provides insight into the evolution of Asteraceae family and artemisinin biosynthesis.</title>
        <authorList>
            <person name="Shen Q."/>
            <person name="Zhang L."/>
            <person name="Liao Z."/>
            <person name="Wang S."/>
            <person name="Yan T."/>
            <person name="Shi P."/>
            <person name="Liu M."/>
            <person name="Fu X."/>
            <person name="Pan Q."/>
            <person name="Wang Y."/>
            <person name="Lv Z."/>
            <person name="Lu X."/>
            <person name="Zhang F."/>
            <person name="Jiang W."/>
            <person name="Ma Y."/>
            <person name="Chen M."/>
            <person name="Hao X."/>
            <person name="Li L."/>
            <person name="Tang Y."/>
            <person name="Lv G."/>
            <person name="Zhou Y."/>
            <person name="Sun X."/>
            <person name="Brodelius P.E."/>
            <person name="Rose J.K.C."/>
            <person name="Tang K."/>
        </authorList>
    </citation>
    <scope>NUCLEOTIDE SEQUENCE [LARGE SCALE GENOMIC DNA]</scope>
    <source>
        <strain evidence="2">cv. Huhao1</strain>
        <tissue evidence="1">Leaf</tissue>
    </source>
</reference>
<dbReference type="STRING" id="35608.A0A2U1M2J1"/>
<protein>
    <submittedName>
        <fullName evidence="1">Uncharacterized protein</fullName>
    </submittedName>
</protein>
<evidence type="ECO:0000313" key="2">
    <source>
        <dbReference type="Proteomes" id="UP000245207"/>
    </source>
</evidence>
<comment type="caution">
    <text evidence="1">The sequence shown here is derived from an EMBL/GenBank/DDBJ whole genome shotgun (WGS) entry which is preliminary data.</text>
</comment>